<evidence type="ECO:0000256" key="5">
    <source>
        <dbReference type="ARBA" id="ARBA00022741"/>
    </source>
</evidence>
<dbReference type="PANTHER" id="PTHR34185">
    <property type="entry name" value="DIADENYLATE CYCLASE"/>
    <property type="match status" value="1"/>
</dbReference>
<dbReference type="STRING" id="33903.AQJ43_37520"/>
<feature type="domain" description="DAC" evidence="14">
    <location>
        <begin position="20"/>
        <end position="158"/>
    </location>
</feature>
<evidence type="ECO:0000256" key="8">
    <source>
        <dbReference type="ARBA" id="ARBA00022842"/>
    </source>
</evidence>
<comment type="catalytic activity">
    <reaction evidence="1">
        <text>2 ATP = 3',3'-c-di-AMP + 2 diphosphate</text>
        <dbReference type="Rhea" id="RHEA:35655"/>
        <dbReference type="ChEBI" id="CHEBI:30616"/>
        <dbReference type="ChEBI" id="CHEBI:33019"/>
        <dbReference type="ChEBI" id="CHEBI:71500"/>
        <dbReference type="EC" id="2.7.7.85"/>
    </reaction>
</comment>
<keyword evidence="6" id="KW-0227">DNA damage</keyword>
<dbReference type="FunFam" id="1.20.1260.110:FF:000002">
    <property type="entry name" value="DNA integrity scanning protein DisA"/>
    <property type="match status" value="1"/>
</dbReference>
<dbReference type="InterPro" id="IPR018906">
    <property type="entry name" value="DNA_integrity_scan_DisA_link"/>
</dbReference>
<comment type="caution">
    <text evidence="15">The sequence shown here is derived from an EMBL/GenBank/DDBJ whole genome shotgun (WGS) entry which is preliminary data.</text>
</comment>
<dbReference type="FunFam" id="3.40.1700.10:FF:000001">
    <property type="entry name" value="DNA integrity scanning protein DisA"/>
    <property type="match status" value="1"/>
</dbReference>
<evidence type="ECO:0000256" key="6">
    <source>
        <dbReference type="ARBA" id="ARBA00022763"/>
    </source>
</evidence>
<dbReference type="PANTHER" id="PTHR34185:SF3">
    <property type="entry name" value="DNA INTEGRITY SCANNING PROTEIN DISA"/>
    <property type="match status" value="1"/>
</dbReference>
<dbReference type="InterPro" id="IPR036888">
    <property type="entry name" value="DNA_integrity_DisA_N_sf"/>
</dbReference>
<keyword evidence="9" id="KW-0238">DNA-binding</keyword>
<evidence type="ECO:0000256" key="12">
    <source>
        <dbReference type="ARBA" id="ARBA00082028"/>
    </source>
</evidence>
<dbReference type="GO" id="GO:0106408">
    <property type="term" value="F:diadenylate cyclase activity"/>
    <property type="evidence" value="ECO:0007669"/>
    <property type="project" value="UniProtKB-EC"/>
</dbReference>
<evidence type="ECO:0000256" key="11">
    <source>
        <dbReference type="ARBA" id="ARBA00066492"/>
    </source>
</evidence>
<dbReference type="SUPFAM" id="SSF143597">
    <property type="entry name" value="YojJ-like"/>
    <property type="match status" value="1"/>
</dbReference>
<dbReference type="NCBIfam" id="NF010009">
    <property type="entry name" value="PRK13482.1"/>
    <property type="match status" value="1"/>
</dbReference>
<organism evidence="15 16">
    <name type="scientific">Streptomyces avermitilis</name>
    <dbReference type="NCBI Taxonomy" id="33903"/>
    <lineage>
        <taxon>Bacteria</taxon>
        <taxon>Bacillati</taxon>
        <taxon>Actinomycetota</taxon>
        <taxon>Actinomycetes</taxon>
        <taxon>Kitasatosporales</taxon>
        <taxon>Streptomycetaceae</taxon>
        <taxon>Streptomyces</taxon>
    </lineage>
</organism>
<dbReference type="InterPro" id="IPR050338">
    <property type="entry name" value="DisA"/>
</dbReference>
<dbReference type="GO" id="GO:0004016">
    <property type="term" value="F:adenylate cyclase activity"/>
    <property type="evidence" value="ECO:0007669"/>
    <property type="project" value="TreeGrafter"/>
</dbReference>
<dbReference type="GO" id="GO:0006281">
    <property type="term" value="P:DNA repair"/>
    <property type="evidence" value="ECO:0007669"/>
    <property type="project" value="UniProtKB-KW"/>
</dbReference>
<dbReference type="GO" id="GO:0003677">
    <property type="term" value="F:DNA binding"/>
    <property type="evidence" value="ECO:0007669"/>
    <property type="project" value="UniProtKB-KW"/>
</dbReference>
<dbReference type="Pfam" id="PF10635">
    <property type="entry name" value="DisA-linker"/>
    <property type="match status" value="1"/>
</dbReference>
<reference evidence="15 16" key="1">
    <citation type="submission" date="2019-04" db="EMBL/GenBank/DDBJ databases">
        <title>Draft genome sequences of Streptomyces avermitilis ATCC 31267.</title>
        <authorList>
            <person name="Komaki H."/>
            <person name="Tamura T."/>
            <person name="Hosoyama A."/>
        </authorList>
    </citation>
    <scope>NUCLEOTIDE SEQUENCE [LARGE SCALE GENOMIC DNA]</scope>
    <source>
        <strain evidence="15 16">ATCC 31267</strain>
    </source>
</reference>
<evidence type="ECO:0000256" key="9">
    <source>
        <dbReference type="ARBA" id="ARBA00023125"/>
    </source>
</evidence>
<dbReference type="Pfam" id="PF02457">
    <property type="entry name" value="DAC"/>
    <property type="match status" value="1"/>
</dbReference>
<evidence type="ECO:0000259" key="14">
    <source>
        <dbReference type="PROSITE" id="PS51794"/>
    </source>
</evidence>
<keyword evidence="5" id="KW-0547">Nucleotide-binding</keyword>
<evidence type="ECO:0000313" key="15">
    <source>
        <dbReference type="EMBL" id="GDY75020.1"/>
    </source>
</evidence>
<evidence type="ECO:0000256" key="2">
    <source>
        <dbReference type="ARBA" id="ARBA00001946"/>
    </source>
</evidence>
<name>A0A4D4MS73_STRAX</name>
<evidence type="ECO:0000256" key="13">
    <source>
        <dbReference type="SAM" id="MobiDB-lite"/>
    </source>
</evidence>
<dbReference type="InterPro" id="IPR003390">
    <property type="entry name" value="DNA_integrity_scan_DisA_N"/>
</dbReference>
<keyword evidence="8" id="KW-0460">Magnesium</keyword>
<dbReference type="GO" id="GO:0005524">
    <property type="term" value="F:ATP binding"/>
    <property type="evidence" value="ECO:0007669"/>
    <property type="project" value="UniProtKB-KW"/>
</dbReference>
<gene>
    <name evidence="15" type="ORF">SAV31267_045050</name>
</gene>
<dbReference type="PROSITE" id="PS51794">
    <property type="entry name" value="DAC"/>
    <property type="match status" value="1"/>
</dbReference>
<sequence>MAANDRAAAPGKSGGSSGADGLMRASLSAVAPGTALRDGLERILRGNTGGLIVLGSDKTVEAMCTGGFVLDVEFTATRLRELCKLDGGIVLSSDLSKILRAGVQLVPDPMIPTEETGTRHRTADRVSKQVGFPVVSVSQSMRLVALYVDGMRRVLEDSAAILSRANQALATLERYKLRLDEVAGTLSALEIEDLVTVRDVSAVAQRLEMVRRIATEIAEYVVELGTDGRLLALQLDELIAGVEPERELVVRDYVPEPTAKRSRTVDQALYELDALTHAELLELATVAKALGYTGSPRHWTRRSPRAGSVCSRRCRACRVRSSTASWSTSAACRSCSPRASTTCRRSTAWARRGRAASGKGCRGWRSLRFWSGTSSLPAAWPGVGCGVWGRPHGGGVAYSRRRVAALLGPGISGPLPSWGRAFPARCPPGAGHSGRPRGAGRIRPALLRPCIPVAPLGLGGSGRPPASPSPGRMTSGPF</sequence>
<dbReference type="Gene3D" id="1.20.1260.110">
    <property type="entry name" value="DNA integrity scanning linker region"/>
    <property type="match status" value="1"/>
</dbReference>
<keyword evidence="7" id="KW-0067">ATP-binding</keyword>
<evidence type="ECO:0000256" key="7">
    <source>
        <dbReference type="ARBA" id="ARBA00022840"/>
    </source>
</evidence>
<evidence type="ECO:0000256" key="10">
    <source>
        <dbReference type="ARBA" id="ARBA00023204"/>
    </source>
</evidence>
<feature type="region of interest" description="Disordered" evidence="13">
    <location>
        <begin position="458"/>
        <end position="478"/>
    </location>
</feature>
<keyword evidence="4" id="KW-0548">Nucleotidyltransferase</keyword>
<evidence type="ECO:0000313" key="16">
    <source>
        <dbReference type="Proteomes" id="UP000299211"/>
    </source>
</evidence>
<dbReference type="Proteomes" id="UP000299211">
    <property type="component" value="Unassembled WGS sequence"/>
</dbReference>
<keyword evidence="10" id="KW-0234">DNA repair</keyword>
<comment type="cofactor">
    <cofactor evidence="2">
        <name>Mg(2+)</name>
        <dbReference type="ChEBI" id="CHEBI:18420"/>
    </cofactor>
</comment>
<evidence type="ECO:0000256" key="4">
    <source>
        <dbReference type="ARBA" id="ARBA00022695"/>
    </source>
</evidence>
<dbReference type="AlphaFoldDB" id="A0A4D4MS73"/>
<keyword evidence="3" id="KW-0808">Transferase</keyword>
<dbReference type="Gene3D" id="3.40.1700.10">
    <property type="entry name" value="DNA integrity scanning protein, DisA, N-terminal domain"/>
    <property type="match status" value="1"/>
</dbReference>
<dbReference type="EMBL" id="BJHY01000001">
    <property type="protein sequence ID" value="GDY75020.1"/>
    <property type="molecule type" value="Genomic_DNA"/>
</dbReference>
<accession>A0A4D4MS73</accession>
<evidence type="ECO:0000256" key="3">
    <source>
        <dbReference type="ARBA" id="ARBA00022679"/>
    </source>
</evidence>
<protein>
    <recommendedName>
        <fullName evidence="11">diadenylate cyclase</fullName>
        <ecNumber evidence="11">2.7.7.85</ecNumber>
    </recommendedName>
    <alternativeName>
        <fullName evidence="12">Cyclic-di-AMP synthase</fullName>
    </alternativeName>
</protein>
<proteinExistence type="predicted"/>
<dbReference type="InterPro" id="IPR038331">
    <property type="entry name" value="DisA_sf"/>
</dbReference>
<evidence type="ECO:0000256" key="1">
    <source>
        <dbReference type="ARBA" id="ARBA00000877"/>
    </source>
</evidence>
<dbReference type="EC" id="2.7.7.85" evidence="11"/>